<keyword evidence="5 9" id="KW-0648">Protein biosynthesis</keyword>
<evidence type="ECO:0000256" key="5">
    <source>
        <dbReference type="ARBA" id="ARBA00022917"/>
    </source>
</evidence>
<keyword evidence="6 9" id="KW-0030">Aminoacyl-tRNA synthetase</keyword>
<dbReference type="GO" id="GO:0005524">
    <property type="term" value="F:ATP binding"/>
    <property type="evidence" value="ECO:0007669"/>
    <property type="project" value="UniProtKB-KW"/>
</dbReference>
<keyword evidence="12" id="KW-1185">Reference proteome</keyword>
<dbReference type="InterPro" id="IPR001412">
    <property type="entry name" value="aa-tRNA-synth_I_CS"/>
</dbReference>
<dbReference type="PRINTS" id="PR01040">
    <property type="entry name" value="TRNASYNTHTYR"/>
</dbReference>
<dbReference type="InterPro" id="IPR024088">
    <property type="entry name" value="Tyr-tRNA-ligase_bac-type"/>
</dbReference>
<dbReference type="InterPro" id="IPR002305">
    <property type="entry name" value="aa-tRNA-synth_Ic"/>
</dbReference>
<dbReference type="GO" id="GO:0005739">
    <property type="term" value="C:mitochondrion"/>
    <property type="evidence" value="ECO:0007669"/>
    <property type="project" value="TreeGrafter"/>
</dbReference>
<dbReference type="Gene3D" id="3.40.50.620">
    <property type="entry name" value="HUPs"/>
    <property type="match status" value="1"/>
</dbReference>
<reference evidence="11 12" key="1">
    <citation type="submission" date="2017-01" db="EMBL/GenBank/DDBJ databases">
        <authorList>
            <person name="Mah S.A."/>
            <person name="Swanson W.J."/>
            <person name="Moy G.W."/>
            <person name="Vacquier V.D."/>
        </authorList>
    </citation>
    <scope>NUCLEOTIDE SEQUENCE [LARGE SCALE GENOMIC DNA]</scope>
    <source>
        <strain evidence="11 12">GSMNP</strain>
    </source>
</reference>
<evidence type="ECO:0000256" key="9">
    <source>
        <dbReference type="RuleBase" id="RU361234"/>
    </source>
</evidence>
<accession>A0A1R1XZK5</accession>
<evidence type="ECO:0000313" key="12">
    <source>
        <dbReference type="Proteomes" id="UP000187283"/>
    </source>
</evidence>
<dbReference type="OrthoDB" id="337870at2759"/>
<evidence type="ECO:0000256" key="7">
    <source>
        <dbReference type="ARBA" id="ARBA00033323"/>
    </source>
</evidence>
<dbReference type="PANTHER" id="PTHR11766">
    <property type="entry name" value="TYROSYL-TRNA SYNTHETASE"/>
    <property type="match status" value="1"/>
</dbReference>
<dbReference type="AlphaFoldDB" id="A0A1R1XZK5"/>
<dbReference type="EC" id="6.1.1.1" evidence="1 9"/>
<sequence length="482" mass="54056">MFRPNPLFKFTAINRFYSKNVISVLRERKLIDNITSKDLEKKCENPITVYLGVDPTAPSMHLGNLIAIVNLIHFHLAGHQVISLVGGATGSIGDPSGRKSERAIMEQEKLNLNIQNLQNQMKELFNSAAKYSQKYKDSSASSSKNTDIKPVLFLNNIDWYADMNILRFLRTVGRVSRVKQMLARESVKARMLPEESGISFTEFTYQLLQAYDFYYLNKNHNCSLQIGGSDQWDSTMQKSQLNPISNSSQTTPVSTISEQNGVYGLTIPLLLSSTGEKYGKSAGNAVWLDPNLTSPYQLYQHFMKTPDADVEKLLLYFTLVPKQKIFETMAEHITKPERKIAQTLLAEEVTELVHGSESVHKAQLITNYLFGSSETRTSNIDSKTLDFPSEYLTSALKGDPILVNISHSQLSNSKITDLSVISKACSSKSEASRLIKNGGLYWNNSKVLDNKWSPDPNSDFLGDPKISILRVGKSKFFVLNLV</sequence>
<dbReference type="InterPro" id="IPR036986">
    <property type="entry name" value="S4_RNA-bd_sf"/>
</dbReference>
<evidence type="ECO:0000313" key="11">
    <source>
        <dbReference type="EMBL" id="OMJ20122.1"/>
    </source>
</evidence>
<name>A0A1R1XZK5_9FUNG</name>
<evidence type="ECO:0000256" key="1">
    <source>
        <dbReference type="ARBA" id="ARBA00013160"/>
    </source>
</evidence>
<evidence type="ECO:0000256" key="6">
    <source>
        <dbReference type="ARBA" id="ARBA00023146"/>
    </source>
</evidence>
<dbReference type="InterPro" id="IPR024107">
    <property type="entry name" value="Tyr-tRNA-ligase_bac_1"/>
</dbReference>
<evidence type="ECO:0000256" key="2">
    <source>
        <dbReference type="ARBA" id="ARBA00022598"/>
    </source>
</evidence>
<evidence type="ECO:0000256" key="4">
    <source>
        <dbReference type="ARBA" id="ARBA00022840"/>
    </source>
</evidence>
<evidence type="ECO:0000256" key="8">
    <source>
        <dbReference type="ARBA" id="ARBA00048248"/>
    </source>
</evidence>
<dbReference type="HAMAP" id="MF_02006">
    <property type="entry name" value="Tyr_tRNA_synth_type1"/>
    <property type="match status" value="1"/>
</dbReference>
<dbReference type="SUPFAM" id="SSF52374">
    <property type="entry name" value="Nucleotidylyl transferase"/>
    <property type="match status" value="1"/>
</dbReference>
<dbReference type="FunFam" id="1.10.240.10:FF:000001">
    <property type="entry name" value="Tyrosine--tRNA ligase"/>
    <property type="match status" value="1"/>
</dbReference>
<evidence type="ECO:0000256" key="3">
    <source>
        <dbReference type="ARBA" id="ARBA00022741"/>
    </source>
</evidence>
<dbReference type="Gene3D" id="1.10.240.10">
    <property type="entry name" value="Tyrosyl-Transfer RNA Synthetase"/>
    <property type="match status" value="1"/>
</dbReference>
<protein>
    <recommendedName>
        <fullName evidence="1 9">Tyrosine--tRNA ligase</fullName>
        <ecNumber evidence="1 9">6.1.1.1</ecNumber>
    </recommendedName>
    <alternativeName>
        <fullName evidence="7 9">Tyrosyl-tRNA synthetase</fullName>
    </alternativeName>
</protein>
<dbReference type="GO" id="GO:0006437">
    <property type="term" value="P:tyrosyl-tRNA aminoacylation"/>
    <property type="evidence" value="ECO:0007669"/>
    <property type="project" value="InterPro"/>
</dbReference>
<dbReference type="STRING" id="133412.A0A1R1XZK5"/>
<dbReference type="GO" id="GO:0003723">
    <property type="term" value="F:RNA binding"/>
    <property type="evidence" value="ECO:0007669"/>
    <property type="project" value="InterPro"/>
</dbReference>
<feature type="coiled-coil region" evidence="10">
    <location>
        <begin position="100"/>
        <end position="134"/>
    </location>
</feature>
<dbReference type="PROSITE" id="PS00178">
    <property type="entry name" value="AA_TRNA_LIGASE_I"/>
    <property type="match status" value="1"/>
</dbReference>
<dbReference type="CDD" id="cd00805">
    <property type="entry name" value="TyrRS_core"/>
    <property type="match status" value="1"/>
</dbReference>
<comment type="catalytic activity">
    <reaction evidence="8 9">
        <text>tRNA(Tyr) + L-tyrosine + ATP = L-tyrosyl-tRNA(Tyr) + AMP + diphosphate + H(+)</text>
        <dbReference type="Rhea" id="RHEA:10220"/>
        <dbReference type="Rhea" id="RHEA-COMP:9706"/>
        <dbReference type="Rhea" id="RHEA-COMP:9707"/>
        <dbReference type="ChEBI" id="CHEBI:15378"/>
        <dbReference type="ChEBI" id="CHEBI:30616"/>
        <dbReference type="ChEBI" id="CHEBI:33019"/>
        <dbReference type="ChEBI" id="CHEBI:58315"/>
        <dbReference type="ChEBI" id="CHEBI:78442"/>
        <dbReference type="ChEBI" id="CHEBI:78536"/>
        <dbReference type="ChEBI" id="CHEBI:456215"/>
        <dbReference type="EC" id="6.1.1.1"/>
    </reaction>
</comment>
<dbReference type="NCBIfam" id="TIGR00234">
    <property type="entry name" value="tyrS"/>
    <property type="match status" value="1"/>
</dbReference>
<dbReference type="Gene3D" id="3.10.290.10">
    <property type="entry name" value="RNA-binding S4 domain"/>
    <property type="match status" value="1"/>
</dbReference>
<dbReference type="EMBL" id="LSSN01001320">
    <property type="protein sequence ID" value="OMJ20122.1"/>
    <property type="molecule type" value="Genomic_DNA"/>
</dbReference>
<dbReference type="Pfam" id="PF00579">
    <property type="entry name" value="tRNA-synt_1b"/>
    <property type="match status" value="1"/>
</dbReference>
<dbReference type="GO" id="GO:0005829">
    <property type="term" value="C:cytosol"/>
    <property type="evidence" value="ECO:0007669"/>
    <property type="project" value="TreeGrafter"/>
</dbReference>
<dbReference type="SUPFAM" id="SSF55174">
    <property type="entry name" value="Alpha-L RNA-binding motif"/>
    <property type="match status" value="1"/>
</dbReference>
<evidence type="ECO:0000256" key="10">
    <source>
        <dbReference type="SAM" id="Coils"/>
    </source>
</evidence>
<comment type="caution">
    <text evidence="11">The sequence shown here is derived from an EMBL/GenBank/DDBJ whole genome shotgun (WGS) entry which is preliminary data.</text>
</comment>
<dbReference type="PANTHER" id="PTHR11766:SF0">
    <property type="entry name" value="TYROSINE--TRNA LIGASE, MITOCHONDRIAL"/>
    <property type="match status" value="1"/>
</dbReference>
<keyword evidence="4 9" id="KW-0067">ATP-binding</keyword>
<dbReference type="InterPro" id="IPR002307">
    <property type="entry name" value="Tyr-tRNA-ligase"/>
</dbReference>
<dbReference type="GO" id="GO:0004831">
    <property type="term" value="F:tyrosine-tRNA ligase activity"/>
    <property type="evidence" value="ECO:0007669"/>
    <property type="project" value="UniProtKB-EC"/>
</dbReference>
<keyword evidence="2 9" id="KW-0436">Ligase</keyword>
<dbReference type="InterPro" id="IPR014729">
    <property type="entry name" value="Rossmann-like_a/b/a_fold"/>
</dbReference>
<keyword evidence="3 9" id="KW-0547">Nucleotide-binding</keyword>
<gene>
    <name evidence="11" type="ORF">AYI70_g4315</name>
</gene>
<comment type="similarity">
    <text evidence="9">Belongs to the class-I aminoacyl-tRNA synthetase family.</text>
</comment>
<dbReference type="Proteomes" id="UP000187283">
    <property type="component" value="Unassembled WGS sequence"/>
</dbReference>
<organism evidence="11 12">
    <name type="scientific">Smittium culicis</name>
    <dbReference type="NCBI Taxonomy" id="133412"/>
    <lineage>
        <taxon>Eukaryota</taxon>
        <taxon>Fungi</taxon>
        <taxon>Fungi incertae sedis</taxon>
        <taxon>Zoopagomycota</taxon>
        <taxon>Kickxellomycotina</taxon>
        <taxon>Harpellomycetes</taxon>
        <taxon>Harpellales</taxon>
        <taxon>Legeriomycetaceae</taxon>
        <taxon>Smittium</taxon>
    </lineage>
</organism>
<keyword evidence="10" id="KW-0175">Coiled coil</keyword>
<proteinExistence type="inferred from homology"/>